<evidence type="ECO:0008006" key="7">
    <source>
        <dbReference type="Google" id="ProtNLM"/>
    </source>
</evidence>
<dbReference type="InterPro" id="IPR008754">
    <property type="entry name" value="Peptidase_M43"/>
</dbReference>
<dbReference type="InterPro" id="IPR043543">
    <property type="entry name" value="PAPPA/PAPPA2"/>
</dbReference>
<dbReference type="Proteomes" id="UP001591681">
    <property type="component" value="Unassembled WGS sequence"/>
</dbReference>
<dbReference type="CDD" id="cd04275">
    <property type="entry name" value="ZnMc_pappalysin_like"/>
    <property type="match status" value="1"/>
</dbReference>
<name>A0ABD1JZM3_9TELE</name>
<evidence type="ECO:0000313" key="5">
    <source>
        <dbReference type="EMBL" id="KAL2092344.1"/>
    </source>
</evidence>
<evidence type="ECO:0000313" key="6">
    <source>
        <dbReference type="Proteomes" id="UP001591681"/>
    </source>
</evidence>
<dbReference type="InterPro" id="IPR058897">
    <property type="entry name" value="PAPPA_SD_C"/>
</dbReference>
<dbReference type="Pfam" id="PF05572">
    <property type="entry name" value="Peptidase_M43"/>
    <property type="match status" value="1"/>
</dbReference>
<dbReference type="PANTHER" id="PTHR46130:SF2">
    <property type="entry name" value="PAPPALYSIN-1"/>
    <property type="match status" value="1"/>
</dbReference>
<organism evidence="5 6">
    <name type="scientific">Coilia grayii</name>
    <name type="common">Gray's grenadier anchovy</name>
    <dbReference type="NCBI Taxonomy" id="363190"/>
    <lineage>
        <taxon>Eukaryota</taxon>
        <taxon>Metazoa</taxon>
        <taxon>Chordata</taxon>
        <taxon>Craniata</taxon>
        <taxon>Vertebrata</taxon>
        <taxon>Euteleostomi</taxon>
        <taxon>Actinopterygii</taxon>
        <taxon>Neopterygii</taxon>
        <taxon>Teleostei</taxon>
        <taxon>Clupei</taxon>
        <taxon>Clupeiformes</taxon>
        <taxon>Clupeoidei</taxon>
        <taxon>Engraulidae</taxon>
        <taxon>Coilinae</taxon>
        <taxon>Coilia</taxon>
    </lineage>
</organism>
<dbReference type="EMBL" id="JBHFQA010000010">
    <property type="protein sequence ID" value="KAL2092344.1"/>
    <property type="molecule type" value="Genomic_DNA"/>
</dbReference>
<feature type="region of interest" description="Disordered" evidence="2">
    <location>
        <begin position="229"/>
        <end position="264"/>
    </location>
</feature>
<evidence type="ECO:0000256" key="1">
    <source>
        <dbReference type="ARBA" id="ARBA00008721"/>
    </source>
</evidence>
<comment type="similarity">
    <text evidence="1">Belongs to the peptidase M43B family.</text>
</comment>
<evidence type="ECO:0000256" key="2">
    <source>
        <dbReference type="SAM" id="MobiDB-lite"/>
    </source>
</evidence>
<comment type="caution">
    <text evidence="5">The sequence shown here is derived from an EMBL/GenBank/DDBJ whole genome shotgun (WGS) entry which is preliminary data.</text>
</comment>
<feature type="domain" description="Peptidase M43 pregnancy-associated plasma-A" evidence="3">
    <location>
        <begin position="14"/>
        <end position="164"/>
    </location>
</feature>
<evidence type="ECO:0000259" key="3">
    <source>
        <dbReference type="Pfam" id="PF05572"/>
    </source>
</evidence>
<feature type="domain" description="Pappalysin-1 SD scarf" evidence="4">
    <location>
        <begin position="313"/>
        <end position="454"/>
    </location>
</feature>
<reference evidence="5 6" key="1">
    <citation type="submission" date="2024-09" db="EMBL/GenBank/DDBJ databases">
        <title>A chromosome-level genome assembly of Gray's grenadier anchovy, Coilia grayii.</title>
        <authorList>
            <person name="Fu Z."/>
        </authorList>
    </citation>
    <scope>NUCLEOTIDE SEQUENCE [LARGE SCALE GENOMIC DNA]</scope>
    <source>
        <strain evidence="5">G4</strain>
        <tissue evidence="5">Muscle</tissue>
    </source>
</reference>
<feature type="domain" description="Pappalysin-1 SD scarf" evidence="4">
    <location>
        <begin position="217"/>
        <end position="256"/>
    </location>
</feature>
<dbReference type="PANTHER" id="PTHR46130">
    <property type="entry name" value="LAMGL DOMAIN-CONTAINING PROTEIN"/>
    <property type="match status" value="1"/>
</dbReference>
<accession>A0ABD1JZM3</accession>
<sequence>MDVKELKEALNLDGSTHLNVFFANSSDEDLAGVATWPWDKEALTHLGGIVLNPSFYGTFGHTHTMVHEVGHSLGLYHVFRGVSEVESCNDACLETEPSMETGDLCADTNPTPKYKHCRDPEPSNDTCGRRHFTHTPFTNYMSYTDDDCTDSFTPNQVARMHCYLDLVYQTWRTDSQPPPVAMPPRLLEESHDSLTLEWFPPITGHFFEREVGSVCERCTEGRVLLQYASNSSSPRPCAPSGHWSPREAEDIPQAGSDMESGFEPDWGQLRAGTRFPQLQESGKLRFGSRAARVRRGVSLRSEGIWIKAAEPKGNGPPDVEQVCEPSVRTWSPSAGQDSGSVGAASCPPQGCMLQLEFAHALVPDSLTLWVTFFSPEETELPAIHNVLLLTLGGRNVSLGPQDAFCDVPLTLRVPPDLLQDGLDQVYGVQIFTMEQHLEIDAVMMASRPDCPQCHACRPLLYRLLRQPPFSHAPQGLTVEDGSRRYVDR</sequence>
<proteinExistence type="inferred from homology"/>
<keyword evidence="6" id="KW-1185">Reference proteome</keyword>
<evidence type="ECO:0000259" key="4">
    <source>
        <dbReference type="Pfam" id="PF25900"/>
    </source>
</evidence>
<dbReference type="SUPFAM" id="SSF55486">
    <property type="entry name" value="Metalloproteases ('zincins'), catalytic domain"/>
    <property type="match status" value="1"/>
</dbReference>
<dbReference type="Pfam" id="PF25900">
    <property type="entry name" value="PAPPA"/>
    <property type="match status" value="2"/>
</dbReference>
<dbReference type="Gene3D" id="3.40.390.10">
    <property type="entry name" value="Collagenase (Catalytic Domain)"/>
    <property type="match status" value="1"/>
</dbReference>
<dbReference type="AlphaFoldDB" id="A0ABD1JZM3"/>
<dbReference type="InterPro" id="IPR024079">
    <property type="entry name" value="MetalloPept_cat_dom_sf"/>
</dbReference>
<gene>
    <name evidence="5" type="ORF">ACEWY4_012142</name>
</gene>
<protein>
    <recommendedName>
        <fullName evidence="7">Peptidase M43 pregnancy-associated plasma-A domain-containing protein</fullName>
    </recommendedName>
</protein>